<evidence type="ECO:0000313" key="2">
    <source>
        <dbReference type="EMBL" id="MQO92186.1"/>
    </source>
</evidence>
<dbReference type="AlphaFoldDB" id="A0AA90VMQ5"/>
<dbReference type="Pfam" id="PF24703">
    <property type="entry name" value="DUF7666"/>
    <property type="match status" value="1"/>
</dbReference>
<dbReference type="Proteomes" id="UP000421283">
    <property type="component" value="Unassembled WGS sequence"/>
</dbReference>
<proteinExistence type="predicted"/>
<dbReference type="InterPro" id="IPR056083">
    <property type="entry name" value="DUF7666"/>
</dbReference>
<accession>A0AA90VMQ5</accession>
<feature type="non-terminal residue" evidence="2">
    <location>
        <position position="205"/>
    </location>
</feature>
<feature type="domain" description="DUF7666" evidence="1">
    <location>
        <begin position="6"/>
        <end position="98"/>
    </location>
</feature>
<protein>
    <recommendedName>
        <fullName evidence="1">DUF7666 domain-containing protein</fullName>
    </recommendedName>
</protein>
<reference evidence="3" key="1">
    <citation type="submission" date="2019-09" db="EMBL/GenBank/DDBJ databases">
        <title>Distinct polysaccharide growth profiles of human intestinal Prevotella copri isolates.</title>
        <authorList>
            <person name="Fehlner-Peach H."/>
            <person name="Magnabosco C."/>
            <person name="Raghavan V."/>
            <person name="Scher J.U."/>
            <person name="Tett A."/>
            <person name="Cox L.M."/>
            <person name="Gottsegen C."/>
            <person name="Watters A."/>
            <person name="Wiltshire- Gordon J.D."/>
            <person name="Segata N."/>
            <person name="Bonneau R."/>
            <person name="Littman D.R."/>
        </authorList>
    </citation>
    <scope>NUCLEOTIDE SEQUENCE [LARGE SCALE GENOMIC DNA]</scope>
    <source>
        <strain evidence="3">iAU3127</strain>
    </source>
</reference>
<gene>
    <name evidence="2" type="ORF">F7D31_05800</name>
</gene>
<comment type="caution">
    <text evidence="2">The sequence shown here is derived from an EMBL/GenBank/DDBJ whole genome shotgun (WGS) entry which is preliminary data.</text>
</comment>
<dbReference type="EMBL" id="VZAP01000068">
    <property type="protein sequence ID" value="MQO92186.1"/>
    <property type="molecule type" value="Genomic_DNA"/>
</dbReference>
<evidence type="ECO:0000259" key="1">
    <source>
        <dbReference type="Pfam" id="PF24703"/>
    </source>
</evidence>
<organism evidence="2 3">
    <name type="scientific">Segatella copri</name>
    <dbReference type="NCBI Taxonomy" id="165179"/>
    <lineage>
        <taxon>Bacteria</taxon>
        <taxon>Pseudomonadati</taxon>
        <taxon>Bacteroidota</taxon>
        <taxon>Bacteroidia</taxon>
        <taxon>Bacteroidales</taxon>
        <taxon>Prevotellaceae</taxon>
        <taxon>Segatella</taxon>
    </lineage>
</organism>
<name>A0AA90VMQ5_9BACT</name>
<sequence length="205" mass="22275">MSENVITSYKGFDKNMKCRGFKYEVGKEYEMDGEIRCCNRGFHACKSPIEVWDYYDMLNSRFAEVEQSGKIDEEEMSTKICSSRIKIKAELKLADIINIGVEWLKDITSPSKVKADGVLNDNGYRRKQIGSSGNYAKIGSSGDSAKIGSSGDYAQIGSSGNYAQIGSSGDYAQIGSSGYYAQIGSSGDYAQIGSSGYYAQIGSSS</sequence>
<evidence type="ECO:0000313" key="3">
    <source>
        <dbReference type="Proteomes" id="UP000421283"/>
    </source>
</evidence>